<name>A0ABP3JUZ8_9SPHN</name>
<dbReference type="EMBL" id="BAAAEM010000002">
    <property type="protein sequence ID" value="GAA0464997.1"/>
    <property type="molecule type" value="Genomic_DNA"/>
</dbReference>
<evidence type="ECO:0000313" key="1">
    <source>
        <dbReference type="EMBL" id="GAA0464997.1"/>
    </source>
</evidence>
<reference evidence="2" key="1">
    <citation type="journal article" date="2019" name="Int. J. Syst. Evol. Microbiol.">
        <title>The Global Catalogue of Microorganisms (GCM) 10K type strain sequencing project: providing services to taxonomists for standard genome sequencing and annotation.</title>
        <authorList>
            <consortium name="The Broad Institute Genomics Platform"/>
            <consortium name="The Broad Institute Genome Sequencing Center for Infectious Disease"/>
            <person name="Wu L."/>
            <person name="Ma J."/>
        </authorList>
    </citation>
    <scope>NUCLEOTIDE SEQUENCE [LARGE SCALE GENOMIC DNA]</scope>
    <source>
        <strain evidence="2">JCM 14162</strain>
    </source>
</reference>
<sequence>MCLTCHPTLHVMRQAEQLPEPKLDTKARRETYQIINKTMQPLLKMKGFRPVAELEHHLSQYGD</sequence>
<proteinExistence type="predicted"/>
<gene>
    <name evidence="1" type="ORF">GCM10009096_01910</name>
</gene>
<protein>
    <submittedName>
        <fullName evidence="1">Uncharacterized protein</fullName>
    </submittedName>
</protein>
<organism evidence="1 2">
    <name type="scientific">Parasphingorhabdus litoris</name>
    <dbReference type="NCBI Taxonomy" id="394733"/>
    <lineage>
        <taxon>Bacteria</taxon>
        <taxon>Pseudomonadati</taxon>
        <taxon>Pseudomonadota</taxon>
        <taxon>Alphaproteobacteria</taxon>
        <taxon>Sphingomonadales</taxon>
        <taxon>Sphingomonadaceae</taxon>
        <taxon>Parasphingorhabdus</taxon>
    </lineage>
</organism>
<keyword evidence="2" id="KW-1185">Reference proteome</keyword>
<accession>A0ABP3JUZ8</accession>
<comment type="caution">
    <text evidence="1">The sequence shown here is derived from an EMBL/GenBank/DDBJ whole genome shotgun (WGS) entry which is preliminary data.</text>
</comment>
<evidence type="ECO:0000313" key="2">
    <source>
        <dbReference type="Proteomes" id="UP001500713"/>
    </source>
</evidence>
<dbReference type="Proteomes" id="UP001500713">
    <property type="component" value="Unassembled WGS sequence"/>
</dbReference>